<protein>
    <submittedName>
        <fullName evidence="2">Uncharacterized protein</fullName>
    </submittedName>
</protein>
<gene>
    <name evidence="2" type="ORF">B0H17DRAFT_1140017</name>
</gene>
<sequence length="277" mass="31269">MAQRTLQGANDLTVFPRVALSPRIGLTVVFSGPSDVPPIRRHIRSGWLRAVNGRAAEGACGDEGPIRIRPPVRDDGLPPRRPSQGPGESLEATDAQTLRDGARNMVDKRFSKPVIYEQQRRFKEGAAQEMRDQRLGQELLRRWAGQNRRPATSGWRRLRQVKASLNLMVVMLYYNKGANDIYTSLKHFRDLTMGMATRCLKTSKYFCLPEDNVARGGINTIPDHFRCNPLRLGGSDGRPSFIALVANVGHRQVHRREPRTSCQEKIQERVATPYRCT</sequence>
<reference evidence="2" key="1">
    <citation type="submission" date="2023-03" db="EMBL/GenBank/DDBJ databases">
        <title>Massive genome expansion in bonnet fungi (Mycena s.s.) driven by repeated elements and novel gene families across ecological guilds.</title>
        <authorList>
            <consortium name="Lawrence Berkeley National Laboratory"/>
            <person name="Harder C.B."/>
            <person name="Miyauchi S."/>
            <person name="Viragh M."/>
            <person name="Kuo A."/>
            <person name="Thoen E."/>
            <person name="Andreopoulos B."/>
            <person name="Lu D."/>
            <person name="Skrede I."/>
            <person name="Drula E."/>
            <person name="Henrissat B."/>
            <person name="Morin E."/>
            <person name="Kohler A."/>
            <person name="Barry K."/>
            <person name="LaButti K."/>
            <person name="Morin E."/>
            <person name="Salamov A."/>
            <person name="Lipzen A."/>
            <person name="Mereny Z."/>
            <person name="Hegedus B."/>
            <person name="Baldrian P."/>
            <person name="Stursova M."/>
            <person name="Weitz H."/>
            <person name="Taylor A."/>
            <person name="Grigoriev I.V."/>
            <person name="Nagy L.G."/>
            <person name="Martin F."/>
            <person name="Kauserud H."/>
        </authorList>
    </citation>
    <scope>NUCLEOTIDE SEQUENCE</scope>
    <source>
        <strain evidence="2">CBHHK067</strain>
    </source>
</reference>
<proteinExistence type="predicted"/>
<evidence type="ECO:0000313" key="2">
    <source>
        <dbReference type="EMBL" id="KAJ7676296.1"/>
    </source>
</evidence>
<accession>A0AAD7GAL6</accession>
<feature type="region of interest" description="Disordered" evidence="1">
    <location>
        <begin position="58"/>
        <end position="91"/>
    </location>
</feature>
<dbReference type="AlphaFoldDB" id="A0AAD7GAL6"/>
<name>A0AAD7GAL6_MYCRO</name>
<evidence type="ECO:0000313" key="3">
    <source>
        <dbReference type="Proteomes" id="UP001221757"/>
    </source>
</evidence>
<keyword evidence="3" id="KW-1185">Reference proteome</keyword>
<comment type="caution">
    <text evidence="2">The sequence shown here is derived from an EMBL/GenBank/DDBJ whole genome shotgun (WGS) entry which is preliminary data.</text>
</comment>
<dbReference type="EMBL" id="JARKIE010000144">
    <property type="protein sequence ID" value="KAJ7676296.1"/>
    <property type="molecule type" value="Genomic_DNA"/>
</dbReference>
<organism evidence="2 3">
    <name type="scientific">Mycena rosella</name>
    <name type="common">Pink bonnet</name>
    <name type="synonym">Agaricus rosellus</name>
    <dbReference type="NCBI Taxonomy" id="1033263"/>
    <lineage>
        <taxon>Eukaryota</taxon>
        <taxon>Fungi</taxon>
        <taxon>Dikarya</taxon>
        <taxon>Basidiomycota</taxon>
        <taxon>Agaricomycotina</taxon>
        <taxon>Agaricomycetes</taxon>
        <taxon>Agaricomycetidae</taxon>
        <taxon>Agaricales</taxon>
        <taxon>Marasmiineae</taxon>
        <taxon>Mycenaceae</taxon>
        <taxon>Mycena</taxon>
    </lineage>
</organism>
<dbReference type="Proteomes" id="UP001221757">
    <property type="component" value="Unassembled WGS sequence"/>
</dbReference>
<evidence type="ECO:0000256" key="1">
    <source>
        <dbReference type="SAM" id="MobiDB-lite"/>
    </source>
</evidence>